<evidence type="ECO:0000256" key="4">
    <source>
        <dbReference type="ARBA" id="ARBA00022448"/>
    </source>
</evidence>
<feature type="transmembrane region" description="Helical" evidence="16">
    <location>
        <begin position="395"/>
        <end position="418"/>
    </location>
</feature>
<dbReference type="AlphaFoldDB" id="A0A8T0JG31"/>
<feature type="transmembrane region" description="Helical" evidence="16">
    <location>
        <begin position="315"/>
        <end position="341"/>
    </location>
</feature>
<dbReference type="PANTHER" id="PTHR43427">
    <property type="entry name" value="CHLORIDE CHANNEL PROTEIN CLC-E"/>
    <property type="match status" value="1"/>
</dbReference>
<dbReference type="GO" id="GO:0009507">
    <property type="term" value="C:chloroplast"/>
    <property type="evidence" value="ECO:0007669"/>
    <property type="project" value="TreeGrafter"/>
</dbReference>
<evidence type="ECO:0000256" key="7">
    <source>
        <dbReference type="ARBA" id="ARBA00022882"/>
    </source>
</evidence>
<dbReference type="CDD" id="cd00400">
    <property type="entry name" value="Voltage_gated_ClC"/>
    <property type="match status" value="1"/>
</dbReference>
<evidence type="ECO:0000256" key="2">
    <source>
        <dbReference type="ARBA" id="ARBA00009476"/>
    </source>
</evidence>
<feature type="transmembrane region" description="Helical" evidence="16">
    <location>
        <begin position="183"/>
        <end position="203"/>
    </location>
</feature>
<feature type="transmembrane region" description="Helical" evidence="16">
    <location>
        <begin position="356"/>
        <end position="375"/>
    </location>
</feature>
<dbReference type="Gene3D" id="1.10.3080.10">
    <property type="entry name" value="Clc chloride channel"/>
    <property type="match status" value="1"/>
</dbReference>
<dbReference type="Gene3D" id="3.10.580.10">
    <property type="entry name" value="CBS-domain"/>
    <property type="match status" value="1"/>
</dbReference>
<dbReference type="CDD" id="cd04592">
    <property type="entry name" value="CBS_pair_voltage-gated_CLC_euk_bac"/>
    <property type="match status" value="1"/>
</dbReference>
<evidence type="ECO:0000256" key="6">
    <source>
        <dbReference type="ARBA" id="ARBA00022737"/>
    </source>
</evidence>
<evidence type="ECO:0000256" key="8">
    <source>
        <dbReference type="ARBA" id="ARBA00022989"/>
    </source>
</evidence>
<dbReference type="GO" id="GO:0005794">
    <property type="term" value="C:Golgi apparatus"/>
    <property type="evidence" value="ECO:0007669"/>
    <property type="project" value="TreeGrafter"/>
</dbReference>
<keyword evidence="14" id="KW-0407">Ion channel</keyword>
<evidence type="ECO:0000256" key="9">
    <source>
        <dbReference type="ARBA" id="ARBA00023065"/>
    </source>
</evidence>
<evidence type="ECO:0000259" key="18">
    <source>
        <dbReference type="PROSITE" id="PS51371"/>
    </source>
</evidence>
<dbReference type="InterPro" id="IPR014743">
    <property type="entry name" value="Cl-channel_core"/>
</dbReference>
<dbReference type="GO" id="GO:0034707">
    <property type="term" value="C:chloride channel complex"/>
    <property type="evidence" value="ECO:0007669"/>
    <property type="project" value="UniProtKB-KW"/>
</dbReference>
<evidence type="ECO:0000256" key="16">
    <source>
        <dbReference type="RuleBase" id="RU361221"/>
    </source>
</evidence>
<feature type="compositionally biased region" description="Basic and acidic residues" evidence="17">
    <location>
        <begin position="55"/>
        <end position="72"/>
    </location>
</feature>
<dbReference type="GO" id="GO:0005254">
    <property type="term" value="F:chloride channel activity"/>
    <property type="evidence" value="ECO:0007669"/>
    <property type="project" value="UniProtKB-UniRule"/>
</dbReference>
<evidence type="ECO:0000256" key="1">
    <source>
        <dbReference type="ARBA" id="ARBA00004141"/>
    </source>
</evidence>
<evidence type="ECO:0000256" key="13">
    <source>
        <dbReference type="ARBA" id="ARBA00023214"/>
    </source>
</evidence>
<feature type="transmembrane region" description="Helical" evidence="16">
    <location>
        <begin position="573"/>
        <end position="591"/>
    </location>
</feature>
<dbReference type="Proteomes" id="UP000743370">
    <property type="component" value="Unassembled WGS sequence"/>
</dbReference>
<evidence type="ECO:0000256" key="12">
    <source>
        <dbReference type="ARBA" id="ARBA00023173"/>
    </source>
</evidence>
<evidence type="ECO:0000256" key="17">
    <source>
        <dbReference type="SAM" id="MobiDB-lite"/>
    </source>
</evidence>
<organism evidence="19 20">
    <name type="scientific">Phaseolus angularis</name>
    <name type="common">Azuki bean</name>
    <name type="synonym">Vigna angularis</name>
    <dbReference type="NCBI Taxonomy" id="3914"/>
    <lineage>
        <taxon>Eukaryota</taxon>
        <taxon>Viridiplantae</taxon>
        <taxon>Streptophyta</taxon>
        <taxon>Embryophyta</taxon>
        <taxon>Tracheophyta</taxon>
        <taxon>Spermatophyta</taxon>
        <taxon>Magnoliopsida</taxon>
        <taxon>eudicotyledons</taxon>
        <taxon>Gunneridae</taxon>
        <taxon>Pentapetalae</taxon>
        <taxon>rosids</taxon>
        <taxon>fabids</taxon>
        <taxon>Fabales</taxon>
        <taxon>Fabaceae</taxon>
        <taxon>Papilionoideae</taxon>
        <taxon>50 kb inversion clade</taxon>
        <taxon>NPAAA clade</taxon>
        <taxon>indigoferoid/millettioid clade</taxon>
        <taxon>Phaseoleae</taxon>
        <taxon>Vigna</taxon>
    </lineage>
</organism>
<keyword evidence="4 16" id="KW-0813">Transport</keyword>
<dbReference type="SMART" id="SM00116">
    <property type="entry name" value="CBS"/>
    <property type="match status" value="2"/>
</dbReference>
<feature type="domain" description="CBS" evidence="18">
    <location>
        <begin position="770"/>
        <end position="837"/>
    </location>
</feature>
<dbReference type="Pfam" id="PF00571">
    <property type="entry name" value="CBS"/>
    <property type="match status" value="2"/>
</dbReference>
<feature type="transmembrane region" description="Helical" evidence="16">
    <location>
        <begin position="157"/>
        <end position="176"/>
    </location>
</feature>
<keyword evidence="13 16" id="KW-0868">Chloride</keyword>
<keyword evidence="11 16" id="KW-0472">Membrane</keyword>
<evidence type="ECO:0000256" key="11">
    <source>
        <dbReference type="ARBA" id="ARBA00023136"/>
    </source>
</evidence>
<evidence type="ECO:0000256" key="14">
    <source>
        <dbReference type="ARBA" id="ARBA00023303"/>
    </source>
</evidence>
<evidence type="ECO:0000256" key="10">
    <source>
        <dbReference type="ARBA" id="ARBA00023122"/>
    </source>
</evidence>
<evidence type="ECO:0000313" key="19">
    <source>
        <dbReference type="EMBL" id="KAG2372142.1"/>
    </source>
</evidence>
<keyword evidence="5 16" id="KW-0812">Transmembrane</keyword>
<feature type="region of interest" description="Disordered" evidence="17">
    <location>
        <begin position="55"/>
        <end position="78"/>
    </location>
</feature>
<dbReference type="InterPro" id="IPR050368">
    <property type="entry name" value="ClC-type_chloride_channel"/>
</dbReference>
<dbReference type="EMBL" id="JABFOF010000011">
    <property type="protein sequence ID" value="KAG2372142.1"/>
    <property type="molecule type" value="Genomic_DNA"/>
</dbReference>
<dbReference type="InterPro" id="IPR000644">
    <property type="entry name" value="CBS_dom"/>
</dbReference>
<proteinExistence type="inferred from homology"/>
<evidence type="ECO:0000256" key="5">
    <source>
        <dbReference type="ARBA" id="ARBA00022692"/>
    </source>
</evidence>
<feature type="domain" description="CBS" evidence="18">
    <location>
        <begin position="685"/>
        <end position="742"/>
    </location>
</feature>
<feature type="transmembrane region" description="Helical" evidence="16">
    <location>
        <begin position="430"/>
        <end position="450"/>
    </location>
</feature>
<evidence type="ECO:0000313" key="20">
    <source>
        <dbReference type="Proteomes" id="UP000743370"/>
    </source>
</evidence>
<feature type="transmembrane region" description="Helical" evidence="16">
    <location>
        <begin position="504"/>
        <end position="522"/>
    </location>
</feature>
<keyword evidence="7" id="KW-0851">Voltage-gated channel</keyword>
<dbReference type="PRINTS" id="PR00762">
    <property type="entry name" value="CLCHANNEL"/>
</dbReference>
<dbReference type="InterPro" id="IPR046342">
    <property type="entry name" value="CBS_dom_sf"/>
</dbReference>
<evidence type="ECO:0000256" key="3">
    <source>
        <dbReference type="ARBA" id="ARBA00011738"/>
    </source>
</evidence>
<feature type="transmembrane region" description="Helical" evidence="16">
    <location>
        <begin position="542"/>
        <end position="566"/>
    </location>
</feature>
<comment type="subunit">
    <text evidence="3">Homodimer.</text>
</comment>
<dbReference type="InterPro" id="IPR001807">
    <property type="entry name" value="ClC"/>
</dbReference>
<comment type="caution">
    <text evidence="19">The sequence shown here is derived from an EMBL/GenBank/DDBJ whole genome shotgun (WGS) entry which is preliminary data.</text>
</comment>
<accession>A0A8T0JG31</accession>
<comment type="similarity">
    <text evidence="2 16">Belongs to the chloride channel (TC 2.A.49) family.</text>
</comment>
<feature type="transmembrane region" description="Helical" evidence="16">
    <location>
        <begin position="97"/>
        <end position="117"/>
    </location>
</feature>
<keyword evidence="10 15" id="KW-0129">CBS domain</keyword>
<dbReference type="PROSITE" id="PS51371">
    <property type="entry name" value="CBS"/>
    <property type="match status" value="2"/>
</dbReference>
<keyword evidence="12" id="KW-0869">Chloride channel</keyword>
<feature type="region of interest" description="Disordered" evidence="17">
    <location>
        <begin position="596"/>
        <end position="626"/>
    </location>
</feature>
<dbReference type="FunFam" id="1.10.3080.10:FF:000008">
    <property type="entry name" value="Chloride channel protein"/>
    <property type="match status" value="1"/>
</dbReference>
<dbReference type="PANTHER" id="PTHR43427:SF3">
    <property type="entry name" value="CHLORIDE CHANNEL PROTEIN CLC-F"/>
    <property type="match status" value="1"/>
</dbReference>
<sequence length="855" mass="92286">MSESDQRRLLGLSEDDVEARGSELAVVNGGGGINSNNKGLRDLLRLSGHRQSFKRIEKEEERDRDRDRDRREQNRHHHDVDLDSSVEVLGDSAPPEWALLLIGCLIGLTTGLFVAFFNKGCYNGEWWKATIPPYKHTTMASLLKLALGDLKLVSEQVHPALVFVLGCPPALSLLFAPVRCRSPLSAAVSPLSAAVHIIHEWVWAGTPIEGAAWLRIQRLADTWHRILLIPVTGGVIVGMMCGLLEILDQIKQSTASQTQGFDFLAGIFPTIKAIQAAVTLGTGCSLGPEGPSVDIGKSCANGFSLMMEHNRERKIALVAAGAAAGISSGFNAPVAGCFFAIETVLRPLRAENSPPFTTAMIILASVISSTVSNVLQGIKSAFTIPEYDLKSAAELPLYLILGMLCGVISVAMTRLVAWFTKFFKFIQDKFGIPTVVCPALGGFGAGIIALKYPGILYWGFTNVEEILRTGKSASAPGIWLLTQLVVSKVIATALCKGSGLVGGLYAPSLMIGAAAGAVFGGFSAEVINSAIPGNAAVAQPPAYALVGMAATLASVCSVPLTSVLLLFELTKDYRILLPLMGAVGLAIWVPSVTNQAKESDTPDASSSLRGYSPVSHAGDDNEGNWRQVNDGNDLELHIVGDGADLETTDKELLLDNLQVEKRFFAFPFDDCHCPSFADNCVSQAMSKQYCKVLSSAILKDAIKLMHDSQQNCVLVVDKEDFLEGILTYGDIRRCLSQESHDTLKSGLVVVDSNTCLVSSVCTRGMSYRGRERGILTCYPNTSLAMAKELMEAKGIKQLPVVKRGGDQSRERKRRIVGLLHYDALWHCLRKEINHRQTAYQNMTDNSLAVTTTNGH</sequence>
<protein>
    <recommendedName>
        <fullName evidence="16">Chloride channel protein</fullName>
    </recommendedName>
</protein>
<name>A0A8T0JG31_PHAAN</name>
<feature type="transmembrane region" description="Helical" evidence="16">
    <location>
        <begin position="223"/>
        <end position="247"/>
    </location>
</feature>
<dbReference type="SUPFAM" id="SSF54631">
    <property type="entry name" value="CBS-domain pair"/>
    <property type="match status" value="1"/>
</dbReference>
<dbReference type="Pfam" id="PF00654">
    <property type="entry name" value="Voltage_CLC"/>
    <property type="match status" value="1"/>
</dbReference>
<keyword evidence="6" id="KW-0677">Repeat</keyword>
<feature type="compositionally biased region" description="Polar residues" evidence="17">
    <location>
        <begin position="596"/>
        <end position="609"/>
    </location>
</feature>
<reference evidence="19 20" key="1">
    <citation type="submission" date="2020-05" db="EMBL/GenBank/DDBJ databases">
        <title>Vigna angularis (adzuki bean) Var. LongXiaoDou No. 4 denovo assembly.</title>
        <authorList>
            <person name="Xiang H."/>
        </authorList>
    </citation>
    <scope>NUCLEOTIDE SEQUENCE [LARGE SCALE GENOMIC DNA]</scope>
    <source>
        <tissue evidence="19">Leaf</tissue>
    </source>
</reference>
<evidence type="ECO:0000256" key="15">
    <source>
        <dbReference type="PROSITE-ProRule" id="PRU00703"/>
    </source>
</evidence>
<dbReference type="SUPFAM" id="SSF81340">
    <property type="entry name" value="Clc chloride channel"/>
    <property type="match status" value="1"/>
</dbReference>
<keyword evidence="9 16" id="KW-0406">Ion transport</keyword>
<gene>
    <name evidence="19" type="ORF">HKW66_Vig0209900</name>
</gene>
<comment type="subcellular location">
    <subcellularLocation>
        <location evidence="1 16">Membrane</location>
        <topology evidence="1 16">Multi-pass membrane protein</topology>
    </subcellularLocation>
</comment>
<keyword evidence="8 16" id="KW-1133">Transmembrane helix</keyword>